<comment type="caution">
    <text evidence="7">The sequence shown here is derived from an EMBL/GenBank/DDBJ whole genome shotgun (WGS) entry which is preliminary data.</text>
</comment>
<keyword evidence="8" id="KW-1185">Reference proteome</keyword>
<dbReference type="SUPFAM" id="SSF57701">
    <property type="entry name" value="Zn2/Cys6 DNA-binding domain"/>
    <property type="match status" value="1"/>
</dbReference>
<evidence type="ECO:0000256" key="4">
    <source>
        <dbReference type="ARBA" id="ARBA00023242"/>
    </source>
</evidence>
<dbReference type="Pfam" id="PF00172">
    <property type="entry name" value="Zn_clus"/>
    <property type="match status" value="1"/>
</dbReference>
<organism evidence="7 8">
    <name type="scientific">Aspergillus pseudodeflectus</name>
    <dbReference type="NCBI Taxonomy" id="176178"/>
    <lineage>
        <taxon>Eukaryota</taxon>
        <taxon>Fungi</taxon>
        <taxon>Dikarya</taxon>
        <taxon>Ascomycota</taxon>
        <taxon>Pezizomycotina</taxon>
        <taxon>Eurotiomycetes</taxon>
        <taxon>Eurotiomycetidae</taxon>
        <taxon>Eurotiales</taxon>
        <taxon>Aspergillaceae</taxon>
        <taxon>Aspergillus</taxon>
        <taxon>Aspergillus subgen. Nidulantes</taxon>
    </lineage>
</organism>
<dbReference type="InterPro" id="IPR036864">
    <property type="entry name" value="Zn2-C6_fun-type_DNA-bd_sf"/>
</dbReference>
<dbReference type="PROSITE" id="PS50048">
    <property type="entry name" value="ZN2_CY6_FUNGAL_2"/>
    <property type="match status" value="1"/>
</dbReference>
<name>A0ABR4KTK0_9EURO</name>
<keyword evidence="1" id="KW-0805">Transcription regulation</keyword>
<evidence type="ECO:0000256" key="2">
    <source>
        <dbReference type="ARBA" id="ARBA00023125"/>
    </source>
</evidence>
<dbReference type="InterPro" id="IPR001138">
    <property type="entry name" value="Zn2Cys6_DnaBD"/>
</dbReference>
<dbReference type="CDD" id="cd00067">
    <property type="entry name" value="GAL4"/>
    <property type="match status" value="1"/>
</dbReference>
<keyword evidence="4" id="KW-0539">Nucleus</keyword>
<evidence type="ECO:0000313" key="7">
    <source>
        <dbReference type="EMBL" id="KAL2854577.1"/>
    </source>
</evidence>
<feature type="compositionally biased region" description="Low complexity" evidence="5">
    <location>
        <begin position="435"/>
        <end position="445"/>
    </location>
</feature>
<dbReference type="PANTHER" id="PTHR47785:SF3">
    <property type="entry name" value="ZN(2)-C6 FUNGAL-TYPE DOMAIN-CONTAINING PROTEIN"/>
    <property type="match status" value="1"/>
</dbReference>
<keyword evidence="3" id="KW-0804">Transcription</keyword>
<dbReference type="Proteomes" id="UP001610444">
    <property type="component" value="Unassembled WGS sequence"/>
</dbReference>
<evidence type="ECO:0000313" key="8">
    <source>
        <dbReference type="Proteomes" id="UP001610444"/>
    </source>
</evidence>
<dbReference type="CDD" id="cd12148">
    <property type="entry name" value="fungal_TF_MHR"/>
    <property type="match status" value="1"/>
</dbReference>
<evidence type="ECO:0000256" key="1">
    <source>
        <dbReference type="ARBA" id="ARBA00023015"/>
    </source>
</evidence>
<keyword evidence="2" id="KW-0238">DNA-binding</keyword>
<feature type="domain" description="Zn(2)-C6 fungal-type" evidence="6">
    <location>
        <begin position="11"/>
        <end position="41"/>
    </location>
</feature>
<protein>
    <recommendedName>
        <fullName evidence="6">Zn(2)-C6 fungal-type domain-containing protein</fullName>
    </recommendedName>
</protein>
<dbReference type="Gene3D" id="4.10.240.10">
    <property type="entry name" value="Zn(2)-C6 fungal-type DNA-binding domain"/>
    <property type="match status" value="1"/>
</dbReference>
<dbReference type="GeneID" id="98154589"/>
<proteinExistence type="predicted"/>
<feature type="region of interest" description="Disordered" evidence="5">
    <location>
        <begin position="426"/>
        <end position="447"/>
    </location>
</feature>
<sequence length="591" mass="65446">MARPRKRLTLACDTCRSRRVKCDGQRPYCAPCRIRGLDCFYQQLPESPATKVETELANVNLRLDYLTMLLSKQQPTPLVQSHQGSASRTLLGSHEDSPFCLLATDSIMRVLGLDDGFARGLIRLERANLLIGATTPPGMFFFSQQQVTDALAAFSDRIHGYYPILPLDFSEAYFATLSAPLAPSSRTCLVLLVAAIGCVAHDPETRGPYFDAALQSLPVVLAECTLTSIQCLIFLSIYYCCLLKPCQAHDYCLIASFKIQNLFKSGLQSTDNDSLELTHRAYWAILLLESELSVQLDVAKSDIWSLDEYTPLPNCRRTWHFPPQQSTTSSSTITSASLALAAAVSPASAHSADSITSTSTTADQAQSFFLAEIAMRRMLHRCNWAITQSPEDGTHRYAPGIALELERQLDEWYGYLPPNIQFTRERERPERQHQQEQVSSSPEQPCADRGGGVVGSLSNFLNVQYYCCKLSIYWPAVFQAMQDSGVPSAQLLDHCQRFIDSYVQLLPRITFAVDDCMVYKWTLSVSFFTTTMAALKVLEAPSLAGASREALHQCLSSAATVDWRGTEASPSLGVLQRTLSERLHEAGLGLG</sequence>
<dbReference type="PROSITE" id="PS00463">
    <property type="entry name" value="ZN2_CY6_FUNGAL_1"/>
    <property type="match status" value="1"/>
</dbReference>
<dbReference type="PANTHER" id="PTHR47785">
    <property type="entry name" value="ZN(II)2CYS6 TRANSCRIPTION FACTOR (EUROFUNG)-RELATED-RELATED"/>
    <property type="match status" value="1"/>
</dbReference>
<evidence type="ECO:0000256" key="3">
    <source>
        <dbReference type="ARBA" id="ARBA00023163"/>
    </source>
</evidence>
<evidence type="ECO:0000256" key="5">
    <source>
        <dbReference type="SAM" id="MobiDB-lite"/>
    </source>
</evidence>
<reference evidence="7 8" key="1">
    <citation type="submission" date="2024-07" db="EMBL/GenBank/DDBJ databases">
        <title>Section-level genome sequencing and comparative genomics of Aspergillus sections Usti and Cavernicolus.</title>
        <authorList>
            <consortium name="Lawrence Berkeley National Laboratory"/>
            <person name="Nybo J.L."/>
            <person name="Vesth T.C."/>
            <person name="Theobald S."/>
            <person name="Frisvad J.C."/>
            <person name="Larsen T.O."/>
            <person name="Kjaerboelling I."/>
            <person name="Rothschild-Mancinelli K."/>
            <person name="Lyhne E.K."/>
            <person name="Kogle M.E."/>
            <person name="Barry K."/>
            <person name="Clum A."/>
            <person name="Na H."/>
            <person name="Ledsgaard L."/>
            <person name="Lin J."/>
            <person name="Lipzen A."/>
            <person name="Kuo A."/>
            <person name="Riley R."/>
            <person name="Mondo S."/>
            <person name="LaButti K."/>
            <person name="Haridas S."/>
            <person name="Pangalinan J."/>
            <person name="Salamov A.A."/>
            <person name="Simmons B.A."/>
            <person name="Magnuson J.K."/>
            <person name="Chen J."/>
            <person name="Drula E."/>
            <person name="Henrissat B."/>
            <person name="Wiebenga A."/>
            <person name="Lubbers R.J."/>
            <person name="Gomes A.C."/>
            <person name="Macurrencykelacurrency M.R."/>
            <person name="Stajich J."/>
            <person name="Grigoriev I.V."/>
            <person name="Mortensen U.H."/>
            <person name="De vries R.P."/>
            <person name="Baker S.E."/>
            <person name="Andersen M.R."/>
        </authorList>
    </citation>
    <scope>NUCLEOTIDE SEQUENCE [LARGE SCALE GENOMIC DNA]</scope>
    <source>
        <strain evidence="7 8">CBS 756.74</strain>
    </source>
</reference>
<dbReference type="EMBL" id="JBFXLR010000011">
    <property type="protein sequence ID" value="KAL2854577.1"/>
    <property type="molecule type" value="Genomic_DNA"/>
</dbReference>
<evidence type="ECO:0000259" key="6">
    <source>
        <dbReference type="PROSITE" id="PS50048"/>
    </source>
</evidence>
<gene>
    <name evidence="7" type="ORF">BJX68DRAFT_232037</name>
</gene>
<dbReference type="InterPro" id="IPR053181">
    <property type="entry name" value="EcdB-like_regulator"/>
</dbReference>
<dbReference type="RefSeq" id="XP_070901441.1">
    <property type="nucleotide sequence ID" value="XM_071039425.1"/>
</dbReference>
<accession>A0ABR4KTK0</accession>
<dbReference type="SMART" id="SM00066">
    <property type="entry name" value="GAL4"/>
    <property type="match status" value="1"/>
</dbReference>